<dbReference type="InterPro" id="IPR012944">
    <property type="entry name" value="SusD_RagB_dom"/>
</dbReference>
<evidence type="ECO:0000313" key="9">
    <source>
        <dbReference type="Proteomes" id="UP001224325"/>
    </source>
</evidence>
<evidence type="ECO:0000256" key="4">
    <source>
        <dbReference type="ARBA" id="ARBA00023136"/>
    </source>
</evidence>
<dbReference type="SUPFAM" id="SSF48452">
    <property type="entry name" value="TPR-like"/>
    <property type="match status" value="1"/>
</dbReference>
<dbReference type="PROSITE" id="PS51257">
    <property type="entry name" value="PROKAR_LIPOPROTEIN"/>
    <property type="match status" value="1"/>
</dbReference>
<dbReference type="Proteomes" id="UP001224325">
    <property type="component" value="Chromosome"/>
</dbReference>
<sequence>MKHKNKKMGRLKKSINTAFLFFIGLLLMQSCSEEFIDVVPDSLPTIENAFKLRNEAEKYLFTCYSYLPKNGDINYNIAMLSGDEMWIPYQTSIISDAFEIARGNQRISNPYLNVWDGSSAGGGPGSLYRLFVGIRHCNIFLENLNDLSKVPDIESSERKRWIGEVEFLKAYYHYYLLRMYGPIPIIVENSAIDAPEDEINVRRQPVDDCVTYIVDLLDKAVEKLPEEDQLVRTTEAGRISKTIALSIKAKTLLIAASPLFNGNADFATLKNNDGTLLFNSNYDENKWKLAADASLEAIQSAEVNGKSLYVFPTSSFSLSPTTMTQMSIRQAVCERWNSEIVWANPNSKASEIQRLAMPPLATNHNHNDARKILSPPLKIARMFYSKNGVPINEDKTLDFSNEKELRTATNAERFNIKEGFKTARLNFDREPRFYADLSFDGGIWYKYDSPSKSDEGNVWYVQGKFGDYAGASHAFHTNETGYFIKKLVDWNQVTNTEGGATYKDYAWPEIRLADLYLMYAEALNEAEGPSPEVYNYIDMIRERAGLQGVEDSWANFSLNATKPNSKTGLRDIIQQERLIELAFEGQRFWDLKRWKTAASVLNAPITGWNIKGTDDLGYYQTRSVYQQIFVSPRDYFWPIPESAMIQNPNLVQNLGW</sequence>
<keyword evidence="3" id="KW-0732">Signal</keyword>
<evidence type="ECO:0000259" key="6">
    <source>
        <dbReference type="Pfam" id="PF07980"/>
    </source>
</evidence>
<feature type="domain" description="SusD-like N-terminal" evidence="7">
    <location>
        <begin position="131"/>
        <end position="230"/>
    </location>
</feature>
<feature type="domain" description="RagB/SusD" evidence="6">
    <location>
        <begin position="339"/>
        <end position="656"/>
    </location>
</feature>
<dbReference type="InterPro" id="IPR033985">
    <property type="entry name" value="SusD-like_N"/>
</dbReference>
<dbReference type="EMBL" id="CP155618">
    <property type="protein sequence ID" value="XBL14875.1"/>
    <property type="molecule type" value="Genomic_DNA"/>
</dbReference>
<dbReference type="InterPro" id="IPR011990">
    <property type="entry name" value="TPR-like_helical_dom_sf"/>
</dbReference>
<evidence type="ECO:0000256" key="3">
    <source>
        <dbReference type="ARBA" id="ARBA00022729"/>
    </source>
</evidence>
<evidence type="ECO:0000313" key="8">
    <source>
        <dbReference type="EMBL" id="XBL14875.1"/>
    </source>
</evidence>
<reference evidence="8" key="1">
    <citation type="submission" date="2024-04" db="EMBL/GenBank/DDBJ databases">
        <title>Mariniflexile litorale, isolated from the shallow sediments of the Sea of Japan.</title>
        <authorList>
            <person name="Romanenko L."/>
            <person name="Isaeva M."/>
        </authorList>
    </citation>
    <scope>NUCLEOTIDE SEQUENCE [LARGE SCALE GENOMIC DNA]</scope>
    <source>
        <strain evidence="8">KMM 9835</strain>
    </source>
</reference>
<dbReference type="GO" id="GO:0009279">
    <property type="term" value="C:cell outer membrane"/>
    <property type="evidence" value="ECO:0007669"/>
    <property type="project" value="UniProtKB-SubCell"/>
</dbReference>
<name>A0AAU7EIB3_9FLAO</name>
<dbReference type="AlphaFoldDB" id="A0AAU7EIB3"/>
<accession>A0AAU7EIB3</accession>
<dbReference type="KEGG" id="mlil:QLS71_002380"/>
<dbReference type="Pfam" id="PF14322">
    <property type="entry name" value="SusD-like_3"/>
    <property type="match status" value="1"/>
</dbReference>
<gene>
    <name evidence="8" type="ORF">QLS71_002380</name>
</gene>
<protein>
    <submittedName>
        <fullName evidence="8">RagB/SusD family nutrient uptake outer membrane protein</fullName>
    </submittedName>
</protein>
<evidence type="ECO:0000256" key="2">
    <source>
        <dbReference type="ARBA" id="ARBA00006275"/>
    </source>
</evidence>
<comment type="similarity">
    <text evidence="2">Belongs to the SusD family.</text>
</comment>
<evidence type="ECO:0000259" key="7">
    <source>
        <dbReference type="Pfam" id="PF14322"/>
    </source>
</evidence>
<keyword evidence="9" id="KW-1185">Reference proteome</keyword>
<dbReference type="RefSeq" id="WP_308991130.1">
    <property type="nucleotide sequence ID" value="NZ_CP155618.1"/>
</dbReference>
<keyword evidence="4" id="KW-0472">Membrane</keyword>
<dbReference type="Gene3D" id="1.25.40.390">
    <property type="match status" value="1"/>
</dbReference>
<organism evidence="8 9">
    <name type="scientific">Mariniflexile litorale</name>
    <dbReference type="NCBI Taxonomy" id="3045158"/>
    <lineage>
        <taxon>Bacteria</taxon>
        <taxon>Pseudomonadati</taxon>
        <taxon>Bacteroidota</taxon>
        <taxon>Flavobacteriia</taxon>
        <taxon>Flavobacteriales</taxon>
        <taxon>Flavobacteriaceae</taxon>
        <taxon>Mariniflexile</taxon>
    </lineage>
</organism>
<dbReference type="Pfam" id="PF07980">
    <property type="entry name" value="SusD_RagB"/>
    <property type="match status" value="1"/>
</dbReference>
<keyword evidence="5" id="KW-0998">Cell outer membrane</keyword>
<evidence type="ECO:0000256" key="5">
    <source>
        <dbReference type="ARBA" id="ARBA00023237"/>
    </source>
</evidence>
<proteinExistence type="inferred from homology"/>
<evidence type="ECO:0000256" key="1">
    <source>
        <dbReference type="ARBA" id="ARBA00004442"/>
    </source>
</evidence>
<comment type="subcellular location">
    <subcellularLocation>
        <location evidence="1">Cell outer membrane</location>
    </subcellularLocation>
</comment>